<dbReference type="PANTHER" id="PTHR45846:SF1">
    <property type="entry name" value="TRNA-DIHYDROURIDINE(47) SYNTHASE [NAD(P)(+)]-LIKE"/>
    <property type="match status" value="1"/>
</dbReference>
<dbReference type="eggNOG" id="COG0042">
    <property type="taxonomic scope" value="Bacteria"/>
</dbReference>
<comment type="catalytic activity">
    <reaction evidence="11">
        <text>a 5,6-dihydrouridine in tRNA + NAD(+) = a uridine in tRNA + NADH + H(+)</text>
        <dbReference type="Rhea" id="RHEA:54452"/>
        <dbReference type="Rhea" id="RHEA-COMP:13339"/>
        <dbReference type="Rhea" id="RHEA-COMP:13887"/>
        <dbReference type="ChEBI" id="CHEBI:15378"/>
        <dbReference type="ChEBI" id="CHEBI:57540"/>
        <dbReference type="ChEBI" id="CHEBI:57945"/>
        <dbReference type="ChEBI" id="CHEBI:65315"/>
        <dbReference type="ChEBI" id="CHEBI:74443"/>
    </reaction>
</comment>
<dbReference type="InterPro" id="IPR004652">
    <property type="entry name" value="DusB-like"/>
</dbReference>
<evidence type="ECO:0000256" key="4">
    <source>
        <dbReference type="ARBA" id="ARBA00022630"/>
    </source>
</evidence>
<accession>Q2RTR9</accession>
<feature type="binding site" evidence="14">
    <location>
        <begin position="230"/>
        <end position="231"/>
    </location>
    <ligand>
        <name>FMN</name>
        <dbReference type="ChEBI" id="CHEBI:58210"/>
    </ligand>
</feature>
<comment type="catalytic activity">
    <reaction evidence="10">
        <text>a 5,6-dihydrouridine in tRNA + NADP(+) = a uridine in tRNA + NADPH + H(+)</text>
        <dbReference type="Rhea" id="RHEA:23624"/>
        <dbReference type="Rhea" id="RHEA-COMP:13339"/>
        <dbReference type="Rhea" id="RHEA-COMP:13887"/>
        <dbReference type="ChEBI" id="CHEBI:15378"/>
        <dbReference type="ChEBI" id="CHEBI:57783"/>
        <dbReference type="ChEBI" id="CHEBI:58349"/>
        <dbReference type="ChEBI" id="CHEBI:65315"/>
        <dbReference type="ChEBI" id="CHEBI:74443"/>
    </reaction>
</comment>
<evidence type="ECO:0000256" key="1">
    <source>
        <dbReference type="ARBA" id="ARBA00001917"/>
    </source>
</evidence>
<evidence type="ECO:0000256" key="8">
    <source>
        <dbReference type="ARBA" id="ARBA00022884"/>
    </source>
</evidence>
<evidence type="ECO:0000256" key="2">
    <source>
        <dbReference type="ARBA" id="ARBA00002790"/>
    </source>
</evidence>
<dbReference type="NCBIfam" id="TIGR00737">
    <property type="entry name" value="nifR3_yhdG"/>
    <property type="match status" value="1"/>
</dbReference>
<keyword evidence="14" id="KW-0547">Nucleotide-binding</keyword>
<keyword evidence="8" id="KW-0694">RNA-binding</keyword>
<evidence type="ECO:0000256" key="3">
    <source>
        <dbReference type="ARBA" id="ARBA00022555"/>
    </source>
</evidence>
<protein>
    <recommendedName>
        <fullName evidence="12">tRNA-dihydrouridine synthase</fullName>
        <ecNumber evidence="12">1.3.1.-</ecNumber>
    </recommendedName>
</protein>
<keyword evidence="7" id="KW-0521">NADP</keyword>
<feature type="binding site" evidence="14">
    <location>
        <position position="175"/>
    </location>
    <ligand>
        <name>FMN</name>
        <dbReference type="ChEBI" id="CHEBI:58210"/>
    </ligand>
</feature>
<dbReference type="SUPFAM" id="SSF51395">
    <property type="entry name" value="FMN-linked oxidoreductases"/>
    <property type="match status" value="1"/>
</dbReference>
<dbReference type="CDD" id="cd02801">
    <property type="entry name" value="DUS_like_FMN"/>
    <property type="match status" value="1"/>
</dbReference>
<organism evidence="17 18">
    <name type="scientific">Rhodospirillum rubrum (strain ATCC 11170 / ATH 1.1.1 / DSM 467 / LMG 4362 / NCIMB 8255 / S1)</name>
    <dbReference type="NCBI Taxonomy" id="269796"/>
    <lineage>
        <taxon>Bacteria</taxon>
        <taxon>Pseudomonadati</taxon>
        <taxon>Pseudomonadota</taxon>
        <taxon>Alphaproteobacteria</taxon>
        <taxon>Rhodospirillales</taxon>
        <taxon>Rhodospirillaceae</taxon>
        <taxon>Rhodospirillum</taxon>
    </lineage>
</organism>
<dbReference type="Pfam" id="PF01207">
    <property type="entry name" value="Dus"/>
    <property type="match status" value="1"/>
</dbReference>
<evidence type="ECO:0000256" key="13">
    <source>
        <dbReference type="PIRSR" id="PIRSR006621-1"/>
    </source>
</evidence>
<dbReference type="EMBL" id="CP000230">
    <property type="protein sequence ID" value="ABC22476.1"/>
    <property type="molecule type" value="Genomic_DNA"/>
</dbReference>
<evidence type="ECO:0000256" key="7">
    <source>
        <dbReference type="ARBA" id="ARBA00022857"/>
    </source>
</evidence>
<dbReference type="EnsemblBacteria" id="ABC22476">
    <property type="protein sequence ID" value="ABC22476"/>
    <property type="gene ID" value="Rru_A1676"/>
</dbReference>
<dbReference type="GO" id="GO:0050660">
    <property type="term" value="F:flavin adenine dinucleotide binding"/>
    <property type="evidence" value="ECO:0007669"/>
    <property type="project" value="InterPro"/>
</dbReference>
<comment type="similarity">
    <text evidence="12">Belongs to the dus family.</text>
</comment>
<dbReference type="RefSeq" id="WP_011389366.1">
    <property type="nucleotide sequence ID" value="NC_007643.1"/>
</dbReference>
<feature type="region of interest" description="Disordered" evidence="15">
    <location>
        <begin position="329"/>
        <end position="362"/>
    </location>
</feature>
<evidence type="ECO:0000256" key="9">
    <source>
        <dbReference type="ARBA" id="ARBA00023002"/>
    </source>
</evidence>
<dbReference type="InterPro" id="IPR018517">
    <property type="entry name" value="tRNA_hU_synthase_CS"/>
</dbReference>
<dbReference type="Gene3D" id="1.10.1200.80">
    <property type="entry name" value="Putative flavin oxidoreducatase, domain 2"/>
    <property type="match status" value="1"/>
</dbReference>
<name>Q2RTR9_RHORT</name>
<evidence type="ECO:0000313" key="18">
    <source>
        <dbReference type="Proteomes" id="UP000001929"/>
    </source>
</evidence>
<dbReference type="STRING" id="269796.Rru_A1676"/>
<dbReference type="PANTHER" id="PTHR45846">
    <property type="entry name" value="TRNA-DIHYDROURIDINE(47) SYNTHASE [NAD(P)(+)]-LIKE"/>
    <property type="match status" value="1"/>
</dbReference>
<dbReference type="KEGG" id="rru:Rru_A1676"/>
<dbReference type="PhylomeDB" id="Q2RTR9"/>
<dbReference type="InterPro" id="IPR001269">
    <property type="entry name" value="DUS_fam"/>
</dbReference>
<dbReference type="InterPro" id="IPR013785">
    <property type="entry name" value="Aldolase_TIM"/>
</dbReference>
<dbReference type="PIRSF" id="PIRSF006621">
    <property type="entry name" value="Dus"/>
    <property type="match status" value="1"/>
</dbReference>
<dbReference type="InterPro" id="IPR035587">
    <property type="entry name" value="DUS-like_FMN-bd"/>
</dbReference>
<dbReference type="Gene3D" id="3.20.20.70">
    <property type="entry name" value="Aldolase class I"/>
    <property type="match status" value="1"/>
</dbReference>
<gene>
    <name evidence="17" type="ordered locus">Rru_A1676</name>
</gene>
<dbReference type="AlphaFoldDB" id="Q2RTR9"/>
<dbReference type="PROSITE" id="PS01136">
    <property type="entry name" value="UPF0034"/>
    <property type="match status" value="1"/>
</dbReference>
<feature type="binding site" evidence="14">
    <location>
        <begin position="18"/>
        <end position="20"/>
    </location>
    <ligand>
        <name>FMN</name>
        <dbReference type="ChEBI" id="CHEBI:58210"/>
    </ligand>
</feature>
<dbReference type="EC" id="1.3.1.-" evidence="12"/>
<reference evidence="17 18" key="1">
    <citation type="journal article" date="2011" name="Stand. Genomic Sci.">
        <title>Complete genome sequence of Rhodospirillum rubrum type strain (S1).</title>
        <authorList>
            <person name="Munk A.C."/>
            <person name="Copeland A."/>
            <person name="Lucas S."/>
            <person name="Lapidus A."/>
            <person name="Del Rio T.G."/>
            <person name="Barry K."/>
            <person name="Detter J.C."/>
            <person name="Hammon N."/>
            <person name="Israni S."/>
            <person name="Pitluck S."/>
            <person name="Brettin T."/>
            <person name="Bruce D."/>
            <person name="Han C."/>
            <person name="Tapia R."/>
            <person name="Gilna P."/>
            <person name="Schmutz J."/>
            <person name="Larimer F."/>
            <person name="Land M."/>
            <person name="Kyrpides N.C."/>
            <person name="Mavromatis K."/>
            <person name="Richardson P."/>
            <person name="Rohde M."/>
            <person name="Goker M."/>
            <person name="Klenk H.P."/>
            <person name="Zhang Y."/>
            <person name="Roberts G.P."/>
            <person name="Reslewic S."/>
            <person name="Schwartz D.C."/>
        </authorList>
    </citation>
    <scope>NUCLEOTIDE SEQUENCE [LARGE SCALE GENOMIC DNA]</scope>
    <source>
        <strain evidence="18">ATCC 11170 / ATH 1.1.1 / DSM 467 / LMG 4362 / NCIMB 8255 / S1</strain>
    </source>
</reference>
<dbReference type="HOGENOM" id="CLU_013299_0_1_5"/>
<dbReference type="GO" id="GO:0000049">
    <property type="term" value="F:tRNA binding"/>
    <property type="evidence" value="ECO:0007669"/>
    <property type="project" value="UniProtKB-KW"/>
</dbReference>
<evidence type="ECO:0000256" key="11">
    <source>
        <dbReference type="ARBA" id="ARBA00048802"/>
    </source>
</evidence>
<evidence type="ECO:0000256" key="12">
    <source>
        <dbReference type="PIRNR" id="PIRNR006621"/>
    </source>
</evidence>
<dbReference type="PATRIC" id="fig|269796.9.peg.1754"/>
<keyword evidence="18" id="KW-1185">Reference proteome</keyword>
<comment type="function">
    <text evidence="2 12">Catalyzes the synthesis of 5,6-dihydrouridine (D), a modified base found in the D-loop of most tRNAs, via the reduction of the C5-C6 double bond in target uridines.</text>
</comment>
<evidence type="ECO:0000313" key="17">
    <source>
        <dbReference type="EMBL" id="ABC22476.1"/>
    </source>
</evidence>
<feature type="binding site" evidence="14">
    <location>
        <position position="145"/>
    </location>
    <ligand>
        <name>FMN</name>
        <dbReference type="ChEBI" id="CHEBI:58210"/>
    </ligand>
</feature>
<feature type="active site" description="Proton donor" evidence="13">
    <location>
        <position position="106"/>
    </location>
</feature>
<evidence type="ECO:0000256" key="14">
    <source>
        <dbReference type="PIRSR" id="PIRSR006621-2"/>
    </source>
</evidence>
<dbReference type="Proteomes" id="UP000001929">
    <property type="component" value="Chromosome"/>
</dbReference>
<evidence type="ECO:0000256" key="5">
    <source>
        <dbReference type="ARBA" id="ARBA00022643"/>
    </source>
</evidence>
<keyword evidence="4 12" id="KW-0285">Flavoprotein</keyword>
<sequence length="362" mass="38114">MTPSPAFPVSDPLIMLAPMAGVTDSPFRRLAHDYGCPLSWTEMVASRELLRERARGVDPRLGGGAEAGRAGPFAVQLAGCDPLIMAEAARRVEGAGAELIDINMGCPVRKVVGGLGGSALMRDLPLAARILEAVVGAVTLPVSLKMRLGWDDASRNAVELARLAESAGISRLTVHGRTRAQMYDGRADWPAIGLVKRAVSLPVIANGDVTNLSEAREILAVTGADGVMIGRAALGAPWLPGAIARAIAAGTRETPPPALAERAAVMAAHLEGLLACHGLERGLKTSRKHMGWYARTMPQGADFRAAYMAAADAGAARRVLNHFTALWQSAPPSASQESRQRAVLKNPTPEDTSPDRPREEAA</sequence>
<keyword evidence="5 12" id="KW-0288">FMN</keyword>
<feature type="domain" description="DUS-like FMN-binding" evidence="16">
    <location>
        <begin position="15"/>
        <end position="320"/>
    </location>
</feature>
<feature type="compositionally biased region" description="Basic and acidic residues" evidence="15">
    <location>
        <begin position="353"/>
        <end position="362"/>
    </location>
</feature>
<proteinExistence type="inferred from homology"/>
<keyword evidence="6 12" id="KW-0819">tRNA processing</keyword>
<evidence type="ECO:0000256" key="10">
    <source>
        <dbReference type="ARBA" id="ARBA00048205"/>
    </source>
</evidence>
<feature type="binding site" evidence="14">
    <location>
        <position position="76"/>
    </location>
    <ligand>
        <name>FMN</name>
        <dbReference type="ChEBI" id="CHEBI:58210"/>
    </ligand>
</feature>
<comment type="cofactor">
    <cofactor evidence="1 12 14">
        <name>FMN</name>
        <dbReference type="ChEBI" id="CHEBI:58210"/>
    </cofactor>
</comment>
<dbReference type="InterPro" id="IPR024036">
    <property type="entry name" value="tRNA-dHydroUridine_Synthase_C"/>
</dbReference>
<dbReference type="GO" id="GO:0017150">
    <property type="term" value="F:tRNA dihydrouridine synthase activity"/>
    <property type="evidence" value="ECO:0007669"/>
    <property type="project" value="InterPro"/>
</dbReference>
<evidence type="ECO:0000259" key="16">
    <source>
        <dbReference type="Pfam" id="PF01207"/>
    </source>
</evidence>
<evidence type="ECO:0000256" key="15">
    <source>
        <dbReference type="SAM" id="MobiDB-lite"/>
    </source>
</evidence>
<evidence type="ECO:0000256" key="6">
    <source>
        <dbReference type="ARBA" id="ARBA00022694"/>
    </source>
</evidence>
<keyword evidence="3" id="KW-0820">tRNA-binding</keyword>
<keyword evidence="9 12" id="KW-0560">Oxidoreductase</keyword>